<dbReference type="Pfam" id="PF13489">
    <property type="entry name" value="Methyltransf_23"/>
    <property type="match status" value="1"/>
</dbReference>
<dbReference type="EMBL" id="UINC01204913">
    <property type="protein sequence ID" value="SVE25851.1"/>
    <property type="molecule type" value="Genomic_DNA"/>
</dbReference>
<dbReference type="Gene3D" id="6.20.50.110">
    <property type="entry name" value="Methyltransferase, zinc-binding domain"/>
    <property type="match status" value="1"/>
</dbReference>
<organism evidence="2">
    <name type="scientific">marine metagenome</name>
    <dbReference type="NCBI Taxonomy" id="408172"/>
    <lineage>
        <taxon>unclassified sequences</taxon>
        <taxon>metagenomes</taxon>
        <taxon>ecological metagenomes</taxon>
    </lineage>
</organism>
<dbReference type="Pfam" id="PF08421">
    <property type="entry name" value="Methyltransf_13"/>
    <property type="match status" value="1"/>
</dbReference>
<evidence type="ECO:0000259" key="1">
    <source>
        <dbReference type="Pfam" id="PF08421"/>
    </source>
</evidence>
<proteinExistence type="predicted"/>
<dbReference type="CDD" id="cd02440">
    <property type="entry name" value="AdoMet_MTases"/>
    <property type="match status" value="1"/>
</dbReference>
<evidence type="ECO:0000313" key="2">
    <source>
        <dbReference type="EMBL" id="SVE25851.1"/>
    </source>
</evidence>
<gene>
    <name evidence="2" type="ORF">METZ01_LOCUS478705</name>
</gene>
<dbReference type="AlphaFoldDB" id="A0A383C122"/>
<sequence length="202" mass="22498">MKSSCRLCKSSLYTNPIMELEGMPKAAQFFPKDTEFENDSGISLHVFQCSGCGLVQLKLDPVDYFKEVITAATLSEKSRLSRLRQMQELSHQFDLVGKKILDVGTATGEMLDVLEEVGFKAFGIEASDQSVKIGRELGRNMIHAYVGEMETIPGRPFDAFISLNYLEHLPDPGAIIRTIFNNTSDHAVGFVTVPNLEYLLKT</sequence>
<reference evidence="2" key="1">
    <citation type="submission" date="2018-05" db="EMBL/GenBank/DDBJ databases">
        <authorList>
            <person name="Lanie J.A."/>
            <person name="Ng W.-L."/>
            <person name="Kazmierczak K.M."/>
            <person name="Andrzejewski T.M."/>
            <person name="Davidsen T.M."/>
            <person name="Wayne K.J."/>
            <person name="Tettelin H."/>
            <person name="Glass J.I."/>
            <person name="Rusch D."/>
            <person name="Podicherti R."/>
            <person name="Tsui H.-C.T."/>
            <person name="Winkler M.E."/>
        </authorList>
    </citation>
    <scope>NUCLEOTIDE SEQUENCE</scope>
</reference>
<dbReference type="PANTHER" id="PTHR43861">
    <property type="entry name" value="TRANS-ACONITATE 2-METHYLTRANSFERASE-RELATED"/>
    <property type="match status" value="1"/>
</dbReference>
<accession>A0A383C122</accession>
<feature type="non-terminal residue" evidence="2">
    <location>
        <position position="202"/>
    </location>
</feature>
<feature type="domain" description="Methyltransferase putative zinc binding" evidence="1">
    <location>
        <begin position="5"/>
        <end position="58"/>
    </location>
</feature>
<dbReference type="InterPro" id="IPR038576">
    <property type="entry name" value="Methyltransf_Zn-bd_dom_put_sf"/>
</dbReference>
<dbReference type="InterPro" id="IPR013630">
    <property type="entry name" value="Methyltransf_Zn-bd_dom_put"/>
</dbReference>
<dbReference type="SUPFAM" id="SSF53335">
    <property type="entry name" value="S-adenosyl-L-methionine-dependent methyltransferases"/>
    <property type="match status" value="1"/>
</dbReference>
<protein>
    <recommendedName>
        <fullName evidence="1">Methyltransferase putative zinc binding domain-containing protein</fullName>
    </recommendedName>
</protein>
<dbReference type="Gene3D" id="3.40.50.150">
    <property type="entry name" value="Vaccinia Virus protein VP39"/>
    <property type="match status" value="1"/>
</dbReference>
<name>A0A383C122_9ZZZZ</name>
<dbReference type="InterPro" id="IPR029063">
    <property type="entry name" value="SAM-dependent_MTases_sf"/>
</dbReference>